<dbReference type="RefSeq" id="WP_084045336.1">
    <property type="nucleotide sequence ID" value="NZ_FWWU01000003.1"/>
</dbReference>
<dbReference type="Proteomes" id="UP000192582">
    <property type="component" value="Unassembled WGS sequence"/>
</dbReference>
<dbReference type="EMBL" id="FWWU01000003">
    <property type="protein sequence ID" value="SMB78886.1"/>
    <property type="molecule type" value="Genomic_DNA"/>
</dbReference>
<sequence length="237" mass="25535">MRTAPLTLLLIATLTSVASAQTLFVNGKPSSEKPVVLNGKTYVPLSVLPSLGVAVNTSGTVVRLGTGSAASPNAQGNGAGGAGQKASVEGCVNEWLFNGIWRLRVTKVQRVQDQYYGEGWGVTLEIRNGTTETLTMDNAGINYNGAVEIDFADGNSWSKSWREGWQTKTYAKMLQGGGTVYEFKIYPESKMDAAAVSAYAPQKFQLEVEKKVRTDRGVKVGFTVPDPSFRVNLSCRK</sequence>
<feature type="signal peptide" evidence="1">
    <location>
        <begin position="1"/>
        <end position="20"/>
    </location>
</feature>
<keyword evidence="1" id="KW-0732">Signal</keyword>
<feature type="chain" id="PRO_5012393418" description="Copper amine oxidase N-terminal domain-containing protein" evidence="1">
    <location>
        <begin position="21"/>
        <end position="237"/>
    </location>
</feature>
<name>A0A1W1UCR5_9DEIO</name>
<dbReference type="OrthoDB" id="65354at2"/>
<evidence type="ECO:0000256" key="1">
    <source>
        <dbReference type="SAM" id="SignalP"/>
    </source>
</evidence>
<keyword evidence="3" id="KW-1185">Reference proteome</keyword>
<dbReference type="AlphaFoldDB" id="A0A1W1UCR5"/>
<organism evidence="2 3">
    <name type="scientific">Deinococcus hopiensis KR-140</name>
    <dbReference type="NCBI Taxonomy" id="695939"/>
    <lineage>
        <taxon>Bacteria</taxon>
        <taxon>Thermotogati</taxon>
        <taxon>Deinococcota</taxon>
        <taxon>Deinococci</taxon>
        <taxon>Deinococcales</taxon>
        <taxon>Deinococcaceae</taxon>
        <taxon>Deinococcus</taxon>
    </lineage>
</organism>
<protein>
    <recommendedName>
        <fullName evidence="4">Copper amine oxidase N-terminal domain-containing protein</fullName>
    </recommendedName>
</protein>
<evidence type="ECO:0008006" key="4">
    <source>
        <dbReference type="Google" id="ProtNLM"/>
    </source>
</evidence>
<proteinExistence type="predicted"/>
<reference evidence="2 3" key="1">
    <citation type="submission" date="2017-04" db="EMBL/GenBank/DDBJ databases">
        <authorList>
            <person name="Afonso C.L."/>
            <person name="Miller P.J."/>
            <person name="Scott M.A."/>
            <person name="Spackman E."/>
            <person name="Goraichik I."/>
            <person name="Dimitrov K.M."/>
            <person name="Suarez D.L."/>
            <person name="Swayne D.E."/>
        </authorList>
    </citation>
    <scope>NUCLEOTIDE SEQUENCE [LARGE SCALE GENOMIC DNA]</scope>
    <source>
        <strain evidence="2 3">KR-140</strain>
    </source>
</reference>
<evidence type="ECO:0000313" key="2">
    <source>
        <dbReference type="EMBL" id="SMB78886.1"/>
    </source>
</evidence>
<accession>A0A1W1UCR5</accession>
<evidence type="ECO:0000313" key="3">
    <source>
        <dbReference type="Proteomes" id="UP000192582"/>
    </source>
</evidence>
<dbReference type="STRING" id="695939.SAMN00790413_05677"/>
<gene>
    <name evidence="2" type="ORF">SAMN00790413_05677</name>
</gene>